<accession>A0A0F9RY98</accession>
<protein>
    <submittedName>
        <fullName evidence="1">Uncharacterized protein</fullName>
    </submittedName>
</protein>
<dbReference type="AlphaFoldDB" id="A0A0F9RY98"/>
<dbReference type="EMBL" id="LAZR01000714">
    <property type="protein sequence ID" value="KKN59799.1"/>
    <property type="molecule type" value="Genomic_DNA"/>
</dbReference>
<proteinExistence type="predicted"/>
<organism evidence="1">
    <name type="scientific">marine sediment metagenome</name>
    <dbReference type="NCBI Taxonomy" id="412755"/>
    <lineage>
        <taxon>unclassified sequences</taxon>
        <taxon>metagenomes</taxon>
        <taxon>ecological metagenomes</taxon>
    </lineage>
</organism>
<gene>
    <name evidence="1" type="ORF">LCGC14_0537970</name>
</gene>
<name>A0A0F9RY98_9ZZZZ</name>
<sequence>MNEIQLGDKVRCKVTGFIGIATAKTVFLNGCTQYSVTGKVGKDNKLLVENEASIDEQSIELIKPKEKKKIKKESNGGEMRRAFKQRGF</sequence>
<reference evidence="1" key="1">
    <citation type="journal article" date="2015" name="Nature">
        <title>Complex archaea that bridge the gap between prokaryotes and eukaryotes.</title>
        <authorList>
            <person name="Spang A."/>
            <person name="Saw J.H."/>
            <person name="Jorgensen S.L."/>
            <person name="Zaremba-Niedzwiedzka K."/>
            <person name="Martijn J."/>
            <person name="Lind A.E."/>
            <person name="van Eijk R."/>
            <person name="Schleper C."/>
            <person name="Guy L."/>
            <person name="Ettema T.J."/>
        </authorList>
    </citation>
    <scope>NUCLEOTIDE SEQUENCE</scope>
</reference>
<evidence type="ECO:0000313" key="1">
    <source>
        <dbReference type="EMBL" id="KKN59799.1"/>
    </source>
</evidence>
<comment type="caution">
    <text evidence="1">The sequence shown here is derived from an EMBL/GenBank/DDBJ whole genome shotgun (WGS) entry which is preliminary data.</text>
</comment>